<dbReference type="AlphaFoldDB" id="A0A220RZ26"/>
<dbReference type="KEGG" id="nei:BG910_00715"/>
<dbReference type="InterPro" id="IPR050767">
    <property type="entry name" value="Sel1_AlgK"/>
</dbReference>
<dbReference type="PANTHER" id="PTHR11102:SF160">
    <property type="entry name" value="ERAD-ASSOCIATED E3 UBIQUITIN-PROTEIN LIGASE COMPONENT HRD3"/>
    <property type="match status" value="1"/>
</dbReference>
<dbReference type="PANTHER" id="PTHR11102">
    <property type="entry name" value="SEL-1-LIKE PROTEIN"/>
    <property type="match status" value="1"/>
</dbReference>
<dbReference type="Gene3D" id="1.25.40.10">
    <property type="entry name" value="Tetratricopeptide repeat domain"/>
    <property type="match status" value="4"/>
</dbReference>
<dbReference type="SMART" id="SM00671">
    <property type="entry name" value="SEL1"/>
    <property type="match status" value="11"/>
</dbReference>
<organism evidence="1 2">
    <name type="scientific">Neisseria chenwenguii</name>
    <dbReference type="NCBI Taxonomy" id="1853278"/>
    <lineage>
        <taxon>Bacteria</taxon>
        <taxon>Pseudomonadati</taxon>
        <taxon>Pseudomonadota</taxon>
        <taxon>Betaproteobacteria</taxon>
        <taxon>Neisseriales</taxon>
        <taxon>Neisseriaceae</taxon>
        <taxon>Neisseria</taxon>
    </lineage>
</organism>
<reference evidence="1 2" key="1">
    <citation type="submission" date="2017-06" db="EMBL/GenBank/DDBJ databases">
        <title>Neisseria chenwenguii sp. nov., isolated from the intestinal contents of Tibetan Plateau Pika in Yushu, Qinghai Province, China.</title>
        <authorList>
            <person name="Zhang G."/>
        </authorList>
    </citation>
    <scope>NUCLEOTIDE SEQUENCE [LARGE SCALE GENOMIC DNA]</scope>
    <source>
        <strain evidence="1 2">10023</strain>
    </source>
</reference>
<proteinExistence type="predicted"/>
<protein>
    <submittedName>
        <fullName evidence="1">Uncharacterized protein</fullName>
    </submittedName>
</protein>
<dbReference type="Proteomes" id="UP000198238">
    <property type="component" value="Chromosome"/>
</dbReference>
<sequence>MDNQVESFYQQAQVLLLRDPPDYENAVPLLKRAVQAGHAEAAFQLAACMFAGNGIEADFAHGVKLLELAALKGHLYARYNLLQIQAQQGAQTKDQFARYLDLARQGLAEAQLWVMRAYSDGGAENEALAWAEKAAAQGHPQAFYFLAHHYQYAAQPALQKARELYHQAAERGLTAAHWQLGLQYRYGQGVAQDAQRAAFHLKAAAENGLPQAQTALAEILLPNDAEQALHWFQTASDAGSSDADAALAEIYLLGKHVPRDAEKARLLAERAAESGHSDGLRLLGDIYRYGLGVETDAEKARQYYRKAADAGNIAAYQKLLSDSALNNQSDYSETKAAALKLQQAEALYQQANAAHYGLMQQQNYAEALSFYRKAAQLGHRKAQTNLGMMYYSAQGVAQDYAQAAQWFEAAALQGDTMAQYNLACLHFHGMGVPRNAETACTWLQRAINGGHSERDTLGALLAEWKKAV</sequence>
<evidence type="ECO:0000313" key="1">
    <source>
        <dbReference type="EMBL" id="ASK26460.1"/>
    </source>
</evidence>
<dbReference type="Pfam" id="PF08238">
    <property type="entry name" value="Sel1"/>
    <property type="match status" value="10"/>
</dbReference>
<dbReference type="SUPFAM" id="SSF81901">
    <property type="entry name" value="HCP-like"/>
    <property type="match status" value="4"/>
</dbReference>
<gene>
    <name evidence="1" type="ORF">BG910_00715</name>
</gene>
<dbReference type="EMBL" id="CP022278">
    <property type="protein sequence ID" value="ASK26460.1"/>
    <property type="molecule type" value="Genomic_DNA"/>
</dbReference>
<keyword evidence="2" id="KW-1185">Reference proteome</keyword>
<dbReference type="InterPro" id="IPR006597">
    <property type="entry name" value="Sel1-like"/>
</dbReference>
<dbReference type="OrthoDB" id="5365194at2"/>
<evidence type="ECO:0000313" key="2">
    <source>
        <dbReference type="Proteomes" id="UP000198238"/>
    </source>
</evidence>
<name>A0A220RZ26_9NEIS</name>
<dbReference type="InterPro" id="IPR011990">
    <property type="entry name" value="TPR-like_helical_dom_sf"/>
</dbReference>
<dbReference type="RefSeq" id="WP_089035183.1">
    <property type="nucleotide sequence ID" value="NZ_CP022278.1"/>
</dbReference>
<accession>A0A220RZ26</accession>